<evidence type="ECO:0000256" key="2">
    <source>
        <dbReference type="SAM" id="Phobius"/>
    </source>
</evidence>
<dbReference type="Proteomes" id="UP001223084">
    <property type="component" value="Unassembled WGS sequence"/>
</dbReference>
<name>A0AAW7CAE1_HEYCO</name>
<protein>
    <recommendedName>
        <fullName evidence="5">Coupling factor for flagellin transcription and translation</fullName>
    </recommendedName>
</protein>
<evidence type="ECO:0008006" key="5">
    <source>
        <dbReference type="Google" id="ProtNLM"/>
    </source>
</evidence>
<comment type="caution">
    <text evidence="3">The sequence shown here is derived from an EMBL/GenBank/DDBJ whole genome shotgun (WGS) entry which is preliminary data.</text>
</comment>
<sequence length="189" mass="21383">MNQTVIFFLILSFLFNALSIFAIILLYLRQNRFARAEQNVNKMVKEIEDIFSVYLMELKEENDAFIKKMKAGRMKEAGPAEKAGPETEQPAPETKKPPETGETAGPKPDALIRTSANRAYRNAARQISGEQSEGQLQEEKSLLQKVNDLQQNGYTVDEIAQKLNKGRTEIELLLKFQTGRAALRSKNFS</sequence>
<evidence type="ECO:0000313" key="3">
    <source>
        <dbReference type="EMBL" id="MDL5040520.1"/>
    </source>
</evidence>
<keyword evidence="2" id="KW-0812">Transmembrane</keyword>
<keyword evidence="2" id="KW-0472">Membrane</keyword>
<feature type="compositionally biased region" description="Basic and acidic residues" evidence="1">
    <location>
        <begin position="76"/>
        <end position="85"/>
    </location>
</feature>
<dbReference type="EMBL" id="JASUZX010000001">
    <property type="protein sequence ID" value="MDL5040520.1"/>
    <property type="molecule type" value="Genomic_DNA"/>
</dbReference>
<proteinExistence type="predicted"/>
<accession>A0AAW7CAE1</accession>
<dbReference type="RefSeq" id="WP_285958043.1">
    <property type="nucleotide sequence ID" value="NZ_JASUZX010000001.1"/>
</dbReference>
<dbReference type="AlphaFoldDB" id="A0AAW7CAE1"/>
<feature type="transmembrane region" description="Helical" evidence="2">
    <location>
        <begin position="6"/>
        <end position="28"/>
    </location>
</feature>
<reference evidence="3" key="1">
    <citation type="submission" date="2023-06" db="EMBL/GenBank/DDBJ databases">
        <title>Probiogenomic evaluation and L lactic producing Weizmannia coaggulans BKMTCR2-2 from tree bark.</title>
        <authorList>
            <person name="Mahittikon J."/>
            <person name="Tanasupawat S."/>
        </authorList>
    </citation>
    <scope>NUCLEOTIDE SEQUENCE</scope>
    <source>
        <strain evidence="3">BKMTCR2-2</strain>
    </source>
</reference>
<keyword evidence="2" id="KW-1133">Transmembrane helix</keyword>
<evidence type="ECO:0000256" key="1">
    <source>
        <dbReference type="SAM" id="MobiDB-lite"/>
    </source>
</evidence>
<organism evidence="3 4">
    <name type="scientific">Heyndrickxia coagulans</name>
    <name type="common">Weizmannia coagulans</name>
    <dbReference type="NCBI Taxonomy" id="1398"/>
    <lineage>
        <taxon>Bacteria</taxon>
        <taxon>Bacillati</taxon>
        <taxon>Bacillota</taxon>
        <taxon>Bacilli</taxon>
        <taxon>Bacillales</taxon>
        <taxon>Bacillaceae</taxon>
        <taxon>Heyndrickxia</taxon>
    </lineage>
</organism>
<gene>
    <name evidence="3" type="ORF">QN341_05405</name>
</gene>
<feature type="region of interest" description="Disordered" evidence="1">
    <location>
        <begin position="76"/>
        <end position="111"/>
    </location>
</feature>
<evidence type="ECO:0000313" key="4">
    <source>
        <dbReference type="Proteomes" id="UP001223084"/>
    </source>
</evidence>